<evidence type="ECO:0000313" key="6">
    <source>
        <dbReference type="Proteomes" id="UP000011593"/>
    </source>
</evidence>
<dbReference type="InterPro" id="IPR055710">
    <property type="entry name" value="DUF7286"/>
</dbReference>
<accession>L0JK65</accession>
<evidence type="ECO:0000313" key="4">
    <source>
        <dbReference type="EMBL" id="ELY80872.1"/>
    </source>
</evidence>
<dbReference type="Proteomes" id="UP000010843">
    <property type="component" value="Chromosome"/>
</dbReference>
<keyword evidence="2" id="KW-1133">Transmembrane helix</keyword>
<protein>
    <submittedName>
        <fullName evidence="3">Uncharacterized protein</fullName>
    </submittedName>
</protein>
<dbReference type="Pfam" id="PF23957">
    <property type="entry name" value="DUF7286"/>
    <property type="match status" value="3"/>
</dbReference>
<dbReference type="RefSeq" id="WP_006180066.1">
    <property type="nucleotide sequence ID" value="NC_019962.1"/>
</dbReference>
<proteinExistence type="predicted"/>
<evidence type="ECO:0000256" key="1">
    <source>
        <dbReference type="SAM" id="MobiDB-lite"/>
    </source>
</evidence>
<feature type="transmembrane region" description="Helical" evidence="2">
    <location>
        <begin position="20"/>
        <end position="39"/>
    </location>
</feature>
<dbReference type="STRING" id="797303.Natpe_0824"/>
<keyword evidence="2" id="KW-0472">Membrane</keyword>
<evidence type="ECO:0000313" key="3">
    <source>
        <dbReference type="EMBL" id="AGB30741.1"/>
    </source>
</evidence>
<dbReference type="AlphaFoldDB" id="L0JK65"/>
<feature type="region of interest" description="Disordered" evidence="1">
    <location>
        <begin position="457"/>
        <end position="478"/>
    </location>
</feature>
<keyword evidence="6" id="KW-1185">Reference proteome</keyword>
<dbReference type="KEGG" id="npe:Natpe_0824"/>
<dbReference type="Proteomes" id="UP000011593">
    <property type="component" value="Unassembled WGS sequence"/>
</dbReference>
<dbReference type="EMBL" id="CP003372">
    <property type="protein sequence ID" value="AGB30741.1"/>
    <property type="molecule type" value="Genomic_DNA"/>
</dbReference>
<evidence type="ECO:0000313" key="5">
    <source>
        <dbReference type="Proteomes" id="UP000010843"/>
    </source>
</evidence>
<dbReference type="OrthoDB" id="124691at2157"/>
<dbReference type="EMBL" id="AOIE01000010">
    <property type="protein sequence ID" value="ELY80872.1"/>
    <property type="molecule type" value="Genomic_DNA"/>
</dbReference>
<dbReference type="eggNOG" id="arCOG02945">
    <property type="taxonomic scope" value="Archaea"/>
</dbReference>
<feature type="region of interest" description="Disordered" evidence="1">
    <location>
        <begin position="834"/>
        <end position="854"/>
    </location>
</feature>
<reference evidence="4 6" key="3">
    <citation type="journal article" date="2014" name="PLoS Genet.">
        <title>Phylogenetically driven sequencing of extremely halophilic archaea reveals strategies for static and dynamic osmo-response.</title>
        <authorList>
            <person name="Becker E.A."/>
            <person name="Seitzer P.M."/>
            <person name="Tritt A."/>
            <person name="Larsen D."/>
            <person name="Krusor M."/>
            <person name="Yao A.I."/>
            <person name="Wu D."/>
            <person name="Madern D."/>
            <person name="Eisen J.A."/>
            <person name="Darling A.E."/>
            <person name="Facciotti M.T."/>
        </authorList>
    </citation>
    <scope>NUCLEOTIDE SEQUENCE [LARGE SCALE GENOMIC DNA]</scope>
    <source>
        <strain evidence="4 6">DSM 15624</strain>
    </source>
</reference>
<dbReference type="GeneID" id="14333987"/>
<dbReference type="PATRIC" id="fig|797303.5.peg.781"/>
<reference evidence="5" key="2">
    <citation type="submission" date="2012-02" db="EMBL/GenBank/DDBJ databases">
        <title>Complete sequence of chromosome of Natrinema pellirubrum DSM 15624.</title>
        <authorList>
            <person name="Lucas S."/>
            <person name="Han J."/>
            <person name="Lapidus A."/>
            <person name="Cheng J.-F."/>
            <person name="Goodwin L."/>
            <person name="Pitluck S."/>
            <person name="Peters L."/>
            <person name="Teshima H."/>
            <person name="Detter J.C."/>
            <person name="Han C."/>
            <person name="Tapia R."/>
            <person name="Land M."/>
            <person name="Hauser L."/>
            <person name="Kyrpides N."/>
            <person name="Ivanova N."/>
            <person name="Pagani I."/>
            <person name="Sproer C."/>
            <person name="Anderson I."/>
            <person name="Woyke T."/>
        </authorList>
    </citation>
    <scope>NUCLEOTIDE SEQUENCE [LARGE SCALE GENOMIC DNA]</scope>
    <source>
        <strain evidence="5">DSM 15624 / JCM 10476 / NCIMB 786</strain>
    </source>
</reference>
<organism evidence="3 5">
    <name type="scientific">Natrinema pellirubrum (strain DSM 15624 / CIP 106293 / JCM 10476 / NCIMB 786 / 157)</name>
    <dbReference type="NCBI Taxonomy" id="797303"/>
    <lineage>
        <taxon>Archaea</taxon>
        <taxon>Methanobacteriati</taxon>
        <taxon>Methanobacteriota</taxon>
        <taxon>Stenosarchaea group</taxon>
        <taxon>Halobacteria</taxon>
        <taxon>Halobacteriales</taxon>
        <taxon>Natrialbaceae</taxon>
        <taxon>Natrinema</taxon>
    </lineage>
</organism>
<gene>
    <name evidence="3" type="ordered locus">Natpe_0824</name>
    <name evidence="4" type="ORF">C488_03750</name>
</gene>
<keyword evidence="2" id="KW-0812">Transmembrane</keyword>
<dbReference type="HOGENOM" id="CLU_296589_0_0_2"/>
<reference evidence="3" key="1">
    <citation type="submission" date="2012-02" db="EMBL/GenBank/DDBJ databases">
        <title>Complete sequence of chromosome of Natrinema pellirubrum DSM 15624.</title>
        <authorList>
            <consortium name="US DOE Joint Genome Institute"/>
            <person name="Lucas S."/>
            <person name="Han J."/>
            <person name="Lapidus A."/>
            <person name="Cheng J.-F."/>
            <person name="Goodwin L."/>
            <person name="Pitluck S."/>
            <person name="Peters L."/>
            <person name="Teshima H."/>
            <person name="Detter J.C."/>
            <person name="Han C."/>
            <person name="Tapia R."/>
            <person name="Land M."/>
            <person name="Hauser L."/>
            <person name="Kyrpides N."/>
            <person name="Ivanova N."/>
            <person name="Pagani I."/>
            <person name="Sproer C."/>
            <person name="Anderson I."/>
            <person name="Woyke T."/>
        </authorList>
    </citation>
    <scope>NUCLEOTIDE SEQUENCE</scope>
    <source>
        <strain evidence="3">DSM 15624</strain>
    </source>
</reference>
<sequence>MTDSQPTVSIAADDRARVPFALIAVLLLISSIAIVGVLGSRDTPEVETEQAVAIDRAESVAVSELRRSVLRATETAASAPVTSTDGASPTVEAAFDDDEPVFDQYLKLLVYREVAESFATTPQQVGHDTAAGVTIDRIDWNDSDDLAAAIDRISLERPDTGVLTVEVADVELIGNESDGEPITERRDLTVSVATPLYQLKDRTDEFQRQLNTGFFETDEYDGLGRYTAARLFPYTWGKAYYDRLSSGQPAFDNLTPNDHTEVMVNDAIFGLQERTFGTTDPYRDRAMLQPTLCMAGDLTSNAGDIETEDFVANDSALANETDLCNANLLDQDGELPDPPTVQEIALTMLEDNVETDVEVQAHPFADLGYMQMAAGMDMAQIEAEFNQSLGESNRFSNQYLGHYFSNKLNNQDVAGDIGSITDDNNPVEGLAQLYEDVRLENDVNDIIEQGYDIEVSTRESGPHKHRSLPTPSSPTEWAQDPGNWSGPYNTTYFASTSQADADVSIDVLTEDQDTSFDDRNVAKIEVEYENSIGVSAEWEHKDENRSPHTDWNWKDNITYSASYTISTDLVSDDIDVERESRGIESPFQTDSWDEDYEFVGNFEGVKTKAVSETFNLDSTTFHAQERELERALEASSTSIITERDFEEEIPYSADPDIDVSPRNEDKLYEWALSELNHTHYEVLTRVKPHRTDLWNMVERPSPLRNAESNVRDVELELVYQNTSEPYANTADLLRAEVRKQYFENTYDNIDKVSRWHDTTLGESSSILNDLLGGLLDTSNDLLGGPMDFVDRMMDPETRPEETQGSLESSPLMEDVNYQVEASPTYLTLEPVNRTDVPAVRPDGGETLSIDDSNSTEHAPMGAGYFDGIGYPGFPLMPWPSLFYLQLDAYYVGVQGEYARFEVRAADGDPTSATGLTYVRQDTETTIETPTRAAQDELTVGSVEPISFENELVVPVIVPSPQLVTKGSPGVGDMWRYGNINSPREHCSEGWKNAGTKYDMNNRHGCISDDAPQPLPVK</sequence>
<evidence type="ECO:0000256" key="2">
    <source>
        <dbReference type="SAM" id="Phobius"/>
    </source>
</evidence>
<name>L0JK65_NATP1</name>